<dbReference type="InterPro" id="IPR001806">
    <property type="entry name" value="Small_GTPase"/>
</dbReference>
<dbReference type="EMBL" id="CAJNOR010000988">
    <property type="protein sequence ID" value="CAF1051416.1"/>
    <property type="molecule type" value="Genomic_DNA"/>
</dbReference>
<accession>A0A814KI93</accession>
<dbReference type="GO" id="GO:0005525">
    <property type="term" value="F:GTP binding"/>
    <property type="evidence" value="ECO:0007669"/>
    <property type="project" value="UniProtKB-KW"/>
</dbReference>
<gene>
    <name evidence="4" type="ORF">EDS130_LOCUS3090</name>
    <name evidence="5" type="ORF">XAT740_LOCUS15793</name>
</gene>
<evidence type="ECO:0000256" key="2">
    <source>
        <dbReference type="ARBA" id="ARBA00023134"/>
    </source>
</evidence>
<dbReference type="GO" id="GO:0003924">
    <property type="term" value="F:GTPase activity"/>
    <property type="evidence" value="ECO:0007669"/>
    <property type="project" value="InterPro"/>
</dbReference>
<evidence type="ECO:0000259" key="3">
    <source>
        <dbReference type="PROSITE" id="PS50076"/>
    </source>
</evidence>
<dbReference type="SMART" id="SM00173">
    <property type="entry name" value="RAS"/>
    <property type="match status" value="1"/>
</dbReference>
<dbReference type="SMART" id="SM00175">
    <property type="entry name" value="RAB"/>
    <property type="match status" value="1"/>
</dbReference>
<dbReference type="InterPro" id="IPR001623">
    <property type="entry name" value="DnaJ_domain"/>
</dbReference>
<dbReference type="Proteomes" id="UP000663852">
    <property type="component" value="Unassembled WGS sequence"/>
</dbReference>
<dbReference type="InterPro" id="IPR027417">
    <property type="entry name" value="P-loop_NTPase"/>
</dbReference>
<dbReference type="EMBL" id="CAJNOJ010000008">
    <property type="protein sequence ID" value="CAF0766904.1"/>
    <property type="molecule type" value="Genomic_DNA"/>
</dbReference>
<dbReference type="SMART" id="SM00176">
    <property type="entry name" value="RAN"/>
    <property type="match status" value="1"/>
</dbReference>
<dbReference type="SUPFAM" id="SSF52540">
    <property type="entry name" value="P-loop containing nucleoside triphosphate hydrolases"/>
    <property type="match status" value="1"/>
</dbReference>
<organism evidence="5 6">
    <name type="scientific">Adineta ricciae</name>
    <name type="common">Rotifer</name>
    <dbReference type="NCBI Taxonomy" id="249248"/>
    <lineage>
        <taxon>Eukaryota</taxon>
        <taxon>Metazoa</taxon>
        <taxon>Spiralia</taxon>
        <taxon>Gnathifera</taxon>
        <taxon>Rotifera</taxon>
        <taxon>Eurotatoria</taxon>
        <taxon>Bdelloidea</taxon>
        <taxon>Adinetida</taxon>
        <taxon>Adinetidae</taxon>
        <taxon>Adineta</taxon>
    </lineage>
</organism>
<dbReference type="Proteomes" id="UP000663828">
    <property type="component" value="Unassembled WGS sequence"/>
</dbReference>
<dbReference type="InterPro" id="IPR050227">
    <property type="entry name" value="Rab"/>
</dbReference>
<dbReference type="Gene3D" id="3.40.50.300">
    <property type="entry name" value="P-loop containing nucleotide triphosphate hydrolases"/>
    <property type="match status" value="1"/>
</dbReference>
<dbReference type="SUPFAM" id="SSF46565">
    <property type="entry name" value="Chaperone J-domain"/>
    <property type="match status" value="1"/>
</dbReference>
<keyword evidence="2" id="KW-0342">GTP-binding</keyword>
<dbReference type="InterPro" id="IPR005225">
    <property type="entry name" value="Small_GTP-bd"/>
</dbReference>
<reference evidence="5" key="1">
    <citation type="submission" date="2021-02" db="EMBL/GenBank/DDBJ databases">
        <authorList>
            <person name="Nowell W R."/>
        </authorList>
    </citation>
    <scope>NUCLEOTIDE SEQUENCE</scope>
</reference>
<dbReference type="Pfam" id="PF00226">
    <property type="entry name" value="DnaJ"/>
    <property type="match status" value="1"/>
</dbReference>
<proteinExistence type="predicted"/>
<dbReference type="PRINTS" id="PR00449">
    <property type="entry name" value="RASTRNSFRMNG"/>
</dbReference>
<name>A0A814KI93_ADIRI</name>
<feature type="domain" description="J" evidence="3">
    <location>
        <begin position="212"/>
        <end position="269"/>
    </location>
</feature>
<dbReference type="PROSITE" id="PS51421">
    <property type="entry name" value="RAS"/>
    <property type="match status" value="1"/>
</dbReference>
<dbReference type="Pfam" id="PF00071">
    <property type="entry name" value="Ras"/>
    <property type="match status" value="1"/>
</dbReference>
<dbReference type="PROSITE" id="PS51419">
    <property type="entry name" value="RAB"/>
    <property type="match status" value="1"/>
</dbReference>
<dbReference type="AlphaFoldDB" id="A0A814KI93"/>
<evidence type="ECO:0000256" key="1">
    <source>
        <dbReference type="ARBA" id="ARBA00022741"/>
    </source>
</evidence>
<keyword evidence="6" id="KW-1185">Reference proteome</keyword>
<dbReference type="OrthoDB" id="8830751at2759"/>
<evidence type="ECO:0000313" key="4">
    <source>
        <dbReference type="EMBL" id="CAF0766904.1"/>
    </source>
</evidence>
<comment type="caution">
    <text evidence="5">The sequence shown here is derived from an EMBL/GenBank/DDBJ whole genome shotgun (WGS) entry which is preliminary data.</text>
</comment>
<dbReference type="PANTHER" id="PTHR47977">
    <property type="entry name" value="RAS-RELATED PROTEIN RAB"/>
    <property type="match status" value="1"/>
</dbReference>
<evidence type="ECO:0000313" key="5">
    <source>
        <dbReference type="EMBL" id="CAF1051416.1"/>
    </source>
</evidence>
<evidence type="ECO:0000313" key="6">
    <source>
        <dbReference type="Proteomes" id="UP000663828"/>
    </source>
</evidence>
<dbReference type="NCBIfam" id="TIGR00231">
    <property type="entry name" value="small_GTP"/>
    <property type="match status" value="1"/>
</dbReference>
<sequence length="269" mass="30964">MTTKSDQLLRFKVISLGNVNVGKSCLIKRYCEKRFVPKYMATIGIDYGVTRIRIRNYDIRMNIFDFSGHPLFYEVRNEFYRDVQGILLVFDVSNRRSFESLESWLTEMKKELSLHSNGHKSSVIVFVIGNKNDLKRTVEENEAKLWANVRGYQYFETSAATGTGVQEMFDNLFSVLIDTNENGGVLPDTTLPNVNFTIEQVEAINRLRNNKDNFERLGLKHSCTKEDVLAAYKRLAKLLHPDKSEAPGSEDAFKLLLNAKTELLNRFDK</sequence>
<keyword evidence="1" id="KW-0547">Nucleotide-binding</keyword>
<dbReference type="CDD" id="cd06257">
    <property type="entry name" value="DnaJ"/>
    <property type="match status" value="1"/>
</dbReference>
<dbReference type="Gene3D" id="1.10.287.110">
    <property type="entry name" value="DnaJ domain"/>
    <property type="match status" value="1"/>
</dbReference>
<dbReference type="SMART" id="SM00174">
    <property type="entry name" value="RHO"/>
    <property type="match status" value="1"/>
</dbReference>
<protein>
    <recommendedName>
        <fullName evidence="3">J domain-containing protein</fullName>
    </recommendedName>
</protein>
<dbReference type="CDD" id="cd04119">
    <property type="entry name" value="RJL"/>
    <property type="match status" value="1"/>
</dbReference>
<dbReference type="PROSITE" id="PS50076">
    <property type="entry name" value="DNAJ_2"/>
    <property type="match status" value="1"/>
</dbReference>
<dbReference type="FunFam" id="3.40.50.300:FF:000697">
    <property type="entry name" value="DnaJ homolog subfamily C member 27"/>
    <property type="match status" value="1"/>
</dbReference>
<dbReference type="InterPro" id="IPR036869">
    <property type="entry name" value="J_dom_sf"/>
</dbReference>
<dbReference type="SMART" id="SM00271">
    <property type="entry name" value="DnaJ"/>
    <property type="match status" value="1"/>
</dbReference>